<dbReference type="AlphaFoldDB" id="A0AAN9KUF6"/>
<comment type="caution">
    <text evidence="1">The sequence shown here is derived from an EMBL/GenBank/DDBJ whole genome shotgun (WGS) entry which is preliminary data.</text>
</comment>
<keyword evidence="2" id="KW-1185">Reference proteome</keyword>
<gene>
    <name evidence="1" type="ORF">VNO77_27250</name>
</gene>
<sequence length="145" mass="15979">MGSRNKEIGLSSYDGKSVVKVCVDNDEAVNSEEEQHYMKNIADLTYDEIWGLEFDSEREANNANIIGSGMKNIMDEDVIPTQCSAKVVKGDDRECQAVYIPNPTTVPPPMMKTSFTSLLQNLHNLGKIGDPGHVKESPSGVENIF</sequence>
<name>A0AAN9KUF6_CANGL</name>
<organism evidence="1 2">
    <name type="scientific">Canavalia gladiata</name>
    <name type="common">Sword bean</name>
    <name type="synonym">Dolichos gladiatus</name>
    <dbReference type="NCBI Taxonomy" id="3824"/>
    <lineage>
        <taxon>Eukaryota</taxon>
        <taxon>Viridiplantae</taxon>
        <taxon>Streptophyta</taxon>
        <taxon>Embryophyta</taxon>
        <taxon>Tracheophyta</taxon>
        <taxon>Spermatophyta</taxon>
        <taxon>Magnoliopsida</taxon>
        <taxon>eudicotyledons</taxon>
        <taxon>Gunneridae</taxon>
        <taxon>Pentapetalae</taxon>
        <taxon>rosids</taxon>
        <taxon>fabids</taxon>
        <taxon>Fabales</taxon>
        <taxon>Fabaceae</taxon>
        <taxon>Papilionoideae</taxon>
        <taxon>50 kb inversion clade</taxon>
        <taxon>NPAAA clade</taxon>
        <taxon>indigoferoid/millettioid clade</taxon>
        <taxon>Phaseoleae</taxon>
        <taxon>Canavalia</taxon>
    </lineage>
</organism>
<accession>A0AAN9KUF6</accession>
<protein>
    <submittedName>
        <fullName evidence="1">Uncharacterized protein</fullName>
    </submittedName>
</protein>
<evidence type="ECO:0000313" key="1">
    <source>
        <dbReference type="EMBL" id="KAK7323759.1"/>
    </source>
</evidence>
<dbReference type="Proteomes" id="UP001367508">
    <property type="component" value="Unassembled WGS sequence"/>
</dbReference>
<proteinExistence type="predicted"/>
<evidence type="ECO:0000313" key="2">
    <source>
        <dbReference type="Proteomes" id="UP001367508"/>
    </source>
</evidence>
<dbReference type="EMBL" id="JAYMYQ010000006">
    <property type="protein sequence ID" value="KAK7323759.1"/>
    <property type="molecule type" value="Genomic_DNA"/>
</dbReference>
<reference evidence="1 2" key="1">
    <citation type="submission" date="2024-01" db="EMBL/GenBank/DDBJ databases">
        <title>The genomes of 5 underutilized Papilionoideae crops provide insights into root nodulation and disease resistanc.</title>
        <authorList>
            <person name="Jiang F."/>
        </authorList>
    </citation>
    <scope>NUCLEOTIDE SEQUENCE [LARGE SCALE GENOMIC DNA]</scope>
    <source>
        <strain evidence="1">LVBAO_FW01</strain>
        <tissue evidence="1">Leaves</tissue>
    </source>
</reference>